<dbReference type="HOGENOM" id="CLU_2731573_0_0_10"/>
<evidence type="ECO:0000313" key="9">
    <source>
        <dbReference type="Proteomes" id="UP000429838"/>
    </source>
</evidence>
<reference evidence="9 10" key="1">
    <citation type="journal article" date="2019" name="Nat. Med.">
        <title>A library of human gut bacterial isolates paired with longitudinal multiomics data enables mechanistic microbiome research.</title>
        <authorList>
            <person name="Poyet M."/>
            <person name="Groussin M."/>
            <person name="Gibbons S.M."/>
            <person name="Avila-Pacheco J."/>
            <person name="Jiang X."/>
            <person name="Kearney S.M."/>
            <person name="Perrotta A.R."/>
            <person name="Berdy B."/>
            <person name="Zhao S."/>
            <person name="Lieberman T.D."/>
            <person name="Swanson P.K."/>
            <person name="Smith M."/>
            <person name="Roesemann S."/>
            <person name="Alexander J.E."/>
            <person name="Rich S.A."/>
            <person name="Livny J."/>
            <person name="Vlamakis H."/>
            <person name="Clish C."/>
            <person name="Bullock K."/>
            <person name="Deik A."/>
            <person name="Scott J."/>
            <person name="Pierce K.A."/>
            <person name="Xavier R.J."/>
            <person name="Alm E.J."/>
        </authorList>
    </citation>
    <scope>NUCLEOTIDE SEQUENCE [LARGE SCALE GENOMIC DNA]</scope>
    <source>
        <strain evidence="4 9">BIOML-A1</strain>
        <strain evidence="1 12">BIOML-A106</strain>
        <strain evidence="2 11">BIOML-A46</strain>
        <strain evidence="3 10">BIOML-A7</strain>
    </source>
</reference>
<dbReference type="EMBL" id="VOHT01000010">
    <property type="protein sequence ID" value="TWV45737.1"/>
    <property type="molecule type" value="Genomic_DNA"/>
</dbReference>
<accession>D1JPL3</accession>
<dbReference type="EMBL" id="VOHV01000010">
    <property type="protein sequence ID" value="TWV38746.1"/>
    <property type="molecule type" value="Genomic_DNA"/>
</dbReference>
<dbReference type="EMBL" id="VWCJ01000011">
    <property type="protein sequence ID" value="KAA4994916.1"/>
    <property type="molecule type" value="Genomic_DNA"/>
</dbReference>
<evidence type="ECO:0000313" key="4">
    <source>
        <dbReference type="EMBL" id="KAA5207215.1"/>
    </source>
</evidence>
<evidence type="ECO:0000313" key="2">
    <source>
        <dbReference type="EMBL" id="KAA4994916.1"/>
    </source>
</evidence>
<dbReference type="Proteomes" id="UP000315444">
    <property type="component" value="Unassembled WGS sequence"/>
</dbReference>
<dbReference type="Proteomes" id="UP000319026">
    <property type="component" value="Unassembled WGS sequence"/>
</dbReference>
<dbReference type="EMBL" id="VWAW01000007">
    <property type="protein sequence ID" value="KAA5174262.1"/>
    <property type="molecule type" value="Genomic_DNA"/>
</dbReference>
<reference evidence="5 7" key="3">
    <citation type="submission" date="2019-07" db="EMBL/GenBank/DDBJ databases">
        <title>Genome sequencing of Bacteroides fragilis.</title>
        <authorList>
            <person name="Galasyn E.V."/>
            <person name="Ruoff K.L."/>
            <person name="Price C.E."/>
            <person name="Valls R.A."/>
            <person name="O'Toole G.A."/>
        </authorList>
    </citation>
    <scope>NUCLEOTIDE SEQUENCE [LARGE SCALE GENOMIC DNA]</scope>
    <source>
        <strain evidence="5 7">AD135F_1B</strain>
    </source>
</reference>
<evidence type="ECO:0000313" key="8">
    <source>
        <dbReference type="Proteomes" id="UP000319026"/>
    </source>
</evidence>
<dbReference type="Proteomes" id="UP000429838">
    <property type="component" value="Unassembled WGS sequence"/>
</dbReference>
<gene>
    <name evidence="4" type="ORF">F2Z25_13420</name>
    <name evidence="3" type="ORF">F2Z29_10105</name>
    <name evidence="2" type="ORF">F2Z89_16000</name>
    <name evidence="1" type="ORF">F3B44_10925</name>
    <name evidence="6" type="ORF">FSA03_19660</name>
    <name evidence="5" type="ORF">FSA06_20480</name>
</gene>
<accession>A0A149N4X4</accession>
<dbReference type="AlphaFoldDB" id="D1JPL3"/>
<evidence type="ECO:0000313" key="11">
    <source>
        <dbReference type="Proteomes" id="UP000460666"/>
    </source>
</evidence>
<dbReference type="EMBL" id="VWAQ01000010">
    <property type="protein sequence ID" value="KAA5207215.1"/>
    <property type="molecule type" value="Genomic_DNA"/>
</dbReference>
<dbReference type="Proteomes" id="UP000436803">
    <property type="component" value="Unassembled WGS sequence"/>
</dbReference>
<protein>
    <submittedName>
        <fullName evidence="4">Uncharacterized protein</fullName>
    </submittedName>
</protein>
<organism evidence="4 9">
    <name type="scientific">Bacteroides fragilis</name>
    <dbReference type="NCBI Taxonomy" id="817"/>
    <lineage>
        <taxon>Bacteria</taxon>
        <taxon>Pseudomonadati</taxon>
        <taxon>Bacteroidota</taxon>
        <taxon>Bacteroidia</taxon>
        <taxon>Bacteroidales</taxon>
        <taxon>Bacteroidaceae</taxon>
        <taxon>Bacteroides</taxon>
    </lineage>
</organism>
<evidence type="ECO:0000313" key="5">
    <source>
        <dbReference type="EMBL" id="TWV38746.1"/>
    </source>
</evidence>
<reference evidence="6 8" key="2">
    <citation type="submission" date="2019-07" db="EMBL/GenBank/DDBJ databases">
        <title>Genome Sequencing of Bacteroides fragilis.</title>
        <authorList>
            <person name="Pinto K.M."/>
            <person name="Ruoff K.L."/>
            <person name="Price C.E."/>
            <person name="Valls R.A."/>
            <person name="O'Toole G.A."/>
        </authorList>
    </citation>
    <scope>NUCLEOTIDE SEQUENCE [LARGE SCALE GENOMIC DNA]</scope>
    <source>
        <strain evidence="6 8">AD135F_3B</strain>
    </source>
</reference>
<dbReference type="EMBL" id="VWEQ01000008">
    <property type="protein sequence ID" value="KAA4752819.1"/>
    <property type="molecule type" value="Genomic_DNA"/>
</dbReference>
<evidence type="ECO:0000313" key="10">
    <source>
        <dbReference type="Proteomes" id="UP000436803"/>
    </source>
</evidence>
<evidence type="ECO:0000313" key="6">
    <source>
        <dbReference type="EMBL" id="TWV45737.1"/>
    </source>
</evidence>
<dbReference type="Proteomes" id="UP000460666">
    <property type="component" value="Unassembled WGS sequence"/>
</dbReference>
<dbReference type="Proteomes" id="UP000479773">
    <property type="component" value="Unassembled WGS sequence"/>
</dbReference>
<evidence type="ECO:0000313" key="12">
    <source>
        <dbReference type="Proteomes" id="UP000479773"/>
    </source>
</evidence>
<evidence type="ECO:0000313" key="3">
    <source>
        <dbReference type="EMBL" id="KAA5174262.1"/>
    </source>
</evidence>
<comment type="caution">
    <text evidence="4">The sequence shown here is derived from an EMBL/GenBank/DDBJ whole genome shotgun (WGS) entry which is preliminary data.</text>
</comment>
<name>D1JPL3_BACFG</name>
<sequence>MFYLINSQSMYLQRTQRYYLIHKNNQRGYVITHHRFYRINFKFSLNKRYNPFIINTFVHDQTNINTFSSKI</sequence>
<evidence type="ECO:0000313" key="7">
    <source>
        <dbReference type="Proteomes" id="UP000315444"/>
    </source>
</evidence>
<evidence type="ECO:0000313" key="1">
    <source>
        <dbReference type="EMBL" id="KAA4752819.1"/>
    </source>
</evidence>
<proteinExistence type="predicted"/>